<organism evidence="1 2">
    <name type="scientific">Corynebacterium ammoniagenes</name>
    <name type="common">Brevibacterium ammoniagenes</name>
    <dbReference type="NCBI Taxonomy" id="1697"/>
    <lineage>
        <taxon>Bacteria</taxon>
        <taxon>Bacillati</taxon>
        <taxon>Actinomycetota</taxon>
        <taxon>Actinomycetes</taxon>
        <taxon>Mycobacteriales</taxon>
        <taxon>Corynebacteriaceae</taxon>
        <taxon>Corynebacterium</taxon>
    </lineage>
</organism>
<gene>
    <name evidence="1" type="ORF">CAT723_02080</name>
</gene>
<dbReference type="EMBL" id="BQKK01000001">
    <property type="protein sequence ID" value="GJN41729.1"/>
    <property type="molecule type" value="Genomic_DNA"/>
</dbReference>
<dbReference type="Proteomes" id="UP001054925">
    <property type="component" value="Unassembled WGS sequence"/>
</dbReference>
<comment type="caution">
    <text evidence="1">The sequence shown here is derived from an EMBL/GenBank/DDBJ whole genome shotgun (WGS) entry which is preliminary data.</text>
</comment>
<proteinExistence type="predicted"/>
<dbReference type="AlphaFoldDB" id="A0AAV5G150"/>
<accession>A0AAV5G150</accession>
<name>A0AAV5G150_CORAM</name>
<reference evidence="1" key="1">
    <citation type="submission" date="2021-12" db="EMBL/GenBank/DDBJ databases">
        <title>Draft genome sequence of Corynebacterium ammoniagenes strain T-723.</title>
        <authorList>
            <person name="Matsuzawa M."/>
            <person name="Hiratani M."/>
            <person name="Abe I."/>
            <person name="Tsuji Y."/>
            <person name="Nakamura J."/>
        </authorList>
    </citation>
    <scope>NUCLEOTIDE SEQUENCE</scope>
    <source>
        <strain evidence="1">T-723</strain>
    </source>
</reference>
<evidence type="ECO:0000313" key="2">
    <source>
        <dbReference type="Proteomes" id="UP001054925"/>
    </source>
</evidence>
<protein>
    <submittedName>
        <fullName evidence="1">Uncharacterized protein</fullName>
    </submittedName>
</protein>
<evidence type="ECO:0000313" key="1">
    <source>
        <dbReference type="EMBL" id="GJN41729.1"/>
    </source>
</evidence>
<sequence length="50" mass="5343">MAELVSPSGEISDLLEAAMVTWFGFCAPQALRARAVVISNAGTAQRDLFM</sequence>